<dbReference type="PANTHER" id="PTHR42904">
    <property type="entry name" value="NUDIX HYDROLASE, NUDC SUBFAMILY"/>
    <property type="match status" value="1"/>
</dbReference>
<evidence type="ECO:0000256" key="7">
    <source>
        <dbReference type="ARBA" id="ARBA00022842"/>
    </source>
</evidence>
<dbReference type="OrthoDB" id="9791656at2"/>
<dbReference type="EC" id="3.6.1.22" evidence="4"/>
<dbReference type="InterPro" id="IPR050241">
    <property type="entry name" value="NAD-cap_RNA_hydrolase_NudC"/>
</dbReference>
<reference evidence="11" key="1">
    <citation type="journal article" date="2016" name="Int. J. Mol. Sci.">
        <title>Comparative genomics of the extreme acidophile Acidithiobacillus thiooxidans reveals intraspecific divergence and niche adaptation.</title>
        <authorList>
            <person name="Zhang X."/>
            <person name="Feng X."/>
            <person name="Tao J."/>
            <person name="Ma L."/>
            <person name="Xiao Y."/>
            <person name="Liang Y."/>
            <person name="Liu X."/>
            <person name="Yin H."/>
        </authorList>
    </citation>
    <scope>NUCLEOTIDE SEQUENCE [LARGE SCALE GENOMIC DNA]</scope>
    <source>
        <strain evidence="11">DXS-W</strain>
    </source>
</reference>
<dbReference type="InterPro" id="IPR049734">
    <property type="entry name" value="NudC-like_C"/>
</dbReference>
<comment type="caution">
    <text evidence="11">The sequence shown here is derived from an EMBL/GenBank/DDBJ whole genome shotgun (WGS) entry which is preliminary data.</text>
</comment>
<comment type="cofactor">
    <cofactor evidence="1">
        <name>Mg(2+)</name>
        <dbReference type="ChEBI" id="CHEBI:18420"/>
    </cofactor>
</comment>
<evidence type="ECO:0000256" key="5">
    <source>
        <dbReference type="ARBA" id="ARBA00022723"/>
    </source>
</evidence>
<dbReference type="PANTHER" id="PTHR42904:SF6">
    <property type="entry name" value="NAD-CAPPED RNA HYDROLASE NUDT12"/>
    <property type="match status" value="1"/>
</dbReference>
<dbReference type="InterPro" id="IPR020084">
    <property type="entry name" value="NUDIX_hydrolase_CS"/>
</dbReference>
<dbReference type="Proteomes" id="UP000095008">
    <property type="component" value="Unassembled WGS sequence"/>
</dbReference>
<dbReference type="Pfam" id="PF09297">
    <property type="entry name" value="Zn_ribbon_NUD"/>
    <property type="match status" value="1"/>
</dbReference>
<dbReference type="PROSITE" id="PS00893">
    <property type="entry name" value="NUDIX_BOX"/>
    <property type="match status" value="1"/>
</dbReference>
<keyword evidence="5" id="KW-0479">Metal-binding</keyword>
<sequence length="241" mass="27035">MLGEAETFPSQVNIKFETLGQSCEALIFGYLGGIPCKMTIWPENLAIPAGLIRADFFHLFGLWAQGELDAMSRARQLAAWLCQNKFCGVCGQPMQTRPDEPIRECTSCKHKIYPRISPVSIGLVMKGNEMLLARSPHFPPGIYSALAGFVEVGESVEQCLRREVREEAGIEIKNIRWFGSQSWPFPDSLMIGFIADYADGEILPQINEIEDLRWFKKNELPSLPHPSTLAYQMIQSVLRAG</sequence>
<evidence type="ECO:0000313" key="11">
    <source>
        <dbReference type="EMBL" id="OCX72313.1"/>
    </source>
</evidence>
<dbReference type="PROSITE" id="PS51462">
    <property type="entry name" value="NUDIX"/>
    <property type="match status" value="1"/>
</dbReference>
<dbReference type="AlphaFoldDB" id="A0A1C2I8K7"/>
<dbReference type="CDD" id="cd03429">
    <property type="entry name" value="NUDIX_NADH_pyrophosphatase_Nudt13"/>
    <property type="match status" value="1"/>
</dbReference>
<evidence type="ECO:0000313" key="12">
    <source>
        <dbReference type="Proteomes" id="UP000095008"/>
    </source>
</evidence>
<proteinExistence type="inferred from homology"/>
<name>A0A1C2I8K7_ACITH</name>
<dbReference type="GO" id="GO:0046872">
    <property type="term" value="F:metal ion binding"/>
    <property type="evidence" value="ECO:0007669"/>
    <property type="project" value="UniProtKB-KW"/>
</dbReference>
<keyword evidence="12" id="KW-1185">Reference proteome</keyword>
<evidence type="ECO:0000256" key="9">
    <source>
        <dbReference type="ARBA" id="ARBA00023679"/>
    </source>
</evidence>
<evidence type="ECO:0000256" key="4">
    <source>
        <dbReference type="ARBA" id="ARBA00012381"/>
    </source>
</evidence>
<evidence type="ECO:0000256" key="3">
    <source>
        <dbReference type="ARBA" id="ARBA00009595"/>
    </source>
</evidence>
<dbReference type="Gene3D" id="3.90.79.20">
    <property type="match status" value="1"/>
</dbReference>
<keyword evidence="6" id="KW-0378">Hydrolase</keyword>
<accession>A0A1C2I8K7</accession>
<dbReference type="EMBL" id="LWRY01000112">
    <property type="protein sequence ID" value="OCX72313.1"/>
    <property type="molecule type" value="Genomic_DNA"/>
</dbReference>
<gene>
    <name evidence="11" type="ORF">A6M23_10135</name>
</gene>
<feature type="domain" description="Nudix hydrolase" evidence="10">
    <location>
        <begin position="114"/>
        <end position="237"/>
    </location>
</feature>
<comment type="catalytic activity">
    <reaction evidence="9">
        <text>a 5'-end NAD(+)-phospho-ribonucleoside in mRNA + H2O = a 5'-end phospho-adenosine-phospho-ribonucleoside in mRNA + beta-nicotinamide D-ribonucleotide + 2 H(+)</text>
        <dbReference type="Rhea" id="RHEA:60876"/>
        <dbReference type="Rhea" id="RHEA-COMP:15698"/>
        <dbReference type="Rhea" id="RHEA-COMP:15719"/>
        <dbReference type="ChEBI" id="CHEBI:14649"/>
        <dbReference type="ChEBI" id="CHEBI:15377"/>
        <dbReference type="ChEBI" id="CHEBI:15378"/>
        <dbReference type="ChEBI" id="CHEBI:144029"/>
        <dbReference type="ChEBI" id="CHEBI:144051"/>
    </reaction>
    <physiologicalReaction direction="left-to-right" evidence="9">
        <dbReference type="Rhea" id="RHEA:60877"/>
    </physiologicalReaction>
</comment>
<organism evidence="11 12">
    <name type="scientific">Acidithiobacillus thiooxidans</name>
    <name type="common">Thiobacillus thiooxidans</name>
    <dbReference type="NCBI Taxonomy" id="930"/>
    <lineage>
        <taxon>Bacteria</taxon>
        <taxon>Pseudomonadati</taxon>
        <taxon>Pseudomonadota</taxon>
        <taxon>Acidithiobacillia</taxon>
        <taxon>Acidithiobacillales</taxon>
        <taxon>Acidithiobacillaceae</taxon>
        <taxon>Acidithiobacillus</taxon>
    </lineage>
</organism>
<comment type="similarity">
    <text evidence="3">Belongs to the Nudix hydrolase family. NudC subfamily.</text>
</comment>
<dbReference type="InterPro" id="IPR015797">
    <property type="entry name" value="NUDIX_hydrolase-like_dom_sf"/>
</dbReference>
<dbReference type="SUPFAM" id="SSF55811">
    <property type="entry name" value="Nudix"/>
    <property type="match status" value="1"/>
</dbReference>
<keyword evidence="7" id="KW-0460">Magnesium</keyword>
<dbReference type="Gene3D" id="3.90.79.10">
    <property type="entry name" value="Nucleoside Triphosphate Pyrophosphohydrolase"/>
    <property type="match status" value="1"/>
</dbReference>
<protein>
    <recommendedName>
        <fullName evidence="4">NAD(+) diphosphatase</fullName>
        <ecNumber evidence="4">3.6.1.22</ecNumber>
    </recommendedName>
</protein>
<dbReference type="GO" id="GO:0035529">
    <property type="term" value="F:NADH pyrophosphatase activity"/>
    <property type="evidence" value="ECO:0007669"/>
    <property type="project" value="TreeGrafter"/>
</dbReference>
<evidence type="ECO:0000256" key="2">
    <source>
        <dbReference type="ARBA" id="ARBA00001947"/>
    </source>
</evidence>
<dbReference type="InterPro" id="IPR015376">
    <property type="entry name" value="Znr_NADH_PPase"/>
</dbReference>
<dbReference type="GO" id="GO:0019677">
    <property type="term" value="P:NAD+ catabolic process"/>
    <property type="evidence" value="ECO:0007669"/>
    <property type="project" value="TreeGrafter"/>
</dbReference>
<evidence type="ECO:0000259" key="10">
    <source>
        <dbReference type="PROSITE" id="PS51462"/>
    </source>
</evidence>
<dbReference type="RefSeq" id="WP_077273513.1">
    <property type="nucleotide sequence ID" value="NZ_LWRY01000112.1"/>
</dbReference>
<dbReference type="GO" id="GO:0006742">
    <property type="term" value="P:NADP+ catabolic process"/>
    <property type="evidence" value="ECO:0007669"/>
    <property type="project" value="TreeGrafter"/>
</dbReference>
<evidence type="ECO:0000256" key="6">
    <source>
        <dbReference type="ARBA" id="ARBA00022801"/>
    </source>
</evidence>
<comment type="cofactor">
    <cofactor evidence="2">
        <name>Zn(2+)</name>
        <dbReference type="ChEBI" id="CHEBI:29105"/>
    </cofactor>
</comment>
<dbReference type="GO" id="GO:0005829">
    <property type="term" value="C:cytosol"/>
    <property type="evidence" value="ECO:0007669"/>
    <property type="project" value="TreeGrafter"/>
</dbReference>
<dbReference type="InterPro" id="IPR000086">
    <property type="entry name" value="NUDIX_hydrolase_dom"/>
</dbReference>
<keyword evidence="8" id="KW-0520">NAD</keyword>
<dbReference type="Pfam" id="PF00293">
    <property type="entry name" value="NUDIX"/>
    <property type="match status" value="1"/>
</dbReference>
<dbReference type="NCBIfam" id="NF001299">
    <property type="entry name" value="PRK00241.1"/>
    <property type="match status" value="1"/>
</dbReference>
<evidence type="ECO:0000256" key="1">
    <source>
        <dbReference type="ARBA" id="ARBA00001946"/>
    </source>
</evidence>
<evidence type="ECO:0000256" key="8">
    <source>
        <dbReference type="ARBA" id="ARBA00023027"/>
    </source>
</evidence>